<reference evidence="11 12" key="1">
    <citation type="submission" date="2023-03" db="EMBL/GenBank/DDBJ databases">
        <title>Genome sequence of Lichtheimia ornata CBS 291.66.</title>
        <authorList>
            <person name="Mohabir J.T."/>
            <person name="Shea T.P."/>
            <person name="Kurbessoian T."/>
            <person name="Berby B."/>
            <person name="Fontaine J."/>
            <person name="Livny J."/>
            <person name="Gnirke A."/>
            <person name="Stajich J.E."/>
            <person name="Cuomo C.A."/>
        </authorList>
    </citation>
    <scope>NUCLEOTIDE SEQUENCE [LARGE SCALE GENOMIC DNA]</scope>
    <source>
        <strain evidence="11">CBS 291.66</strain>
    </source>
</reference>
<name>A0AAD7UTA0_9FUNG</name>
<dbReference type="GO" id="GO:0035267">
    <property type="term" value="C:NuA4 histone acetyltransferase complex"/>
    <property type="evidence" value="ECO:0007669"/>
    <property type="project" value="InterPro"/>
</dbReference>
<organism evidence="11 12">
    <name type="scientific">Lichtheimia ornata</name>
    <dbReference type="NCBI Taxonomy" id="688661"/>
    <lineage>
        <taxon>Eukaryota</taxon>
        <taxon>Fungi</taxon>
        <taxon>Fungi incertae sedis</taxon>
        <taxon>Mucoromycota</taxon>
        <taxon>Mucoromycotina</taxon>
        <taxon>Mucoromycetes</taxon>
        <taxon>Mucorales</taxon>
        <taxon>Lichtheimiaceae</taxon>
        <taxon>Lichtheimia</taxon>
    </lineage>
</organism>
<keyword evidence="5 7" id="KW-0539">Nucleus</keyword>
<dbReference type="GeneID" id="83219433"/>
<dbReference type="GO" id="GO:0005634">
    <property type="term" value="C:nucleus"/>
    <property type="evidence" value="ECO:0007669"/>
    <property type="project" value="UniProtKB-SubCell"/>
</dbReference>
<dbReference type="InterPro" id="IPR019542">
    <property type="entry name" value="Enhancer_polycomb-like_N"/>
</dbReference>
<evidence type="ECO:0000256" key="1">
    <source>
        <dbReference type="ARBA" id="ARBA00004123"/>
    </source>
</evidence>
<sequence>MTNHLVSRFRVKKLSPKQRLPIYKASQLSDLLDEAIKLNRSVPVIETGVEKEEEEEHDLQAAINAAHAAVTTGAKMNSYIPTPDASHTIDMAEYHRIYTKSFDPPQRLIRFNTTDSDIFKCHYVMDEDDMTFLDQLNQQSTVPEDEFESVMDQIEHLVNMQMPHLDLDPSQIPSYPELIKMLPESFSTDHPTLETILLHWRERRIQRSGKPIIPQLRYEESTRKGDSDPYVCFRRRDTRSTRKTRRTDQQASERLRKLRREMEKARNLCGMVLRREKLRKEGFSQEHAVFVKRCELRGYQAALGIKEEDIFTPAYKKKRHKRGSHTSGSTTIKIPLSRLRDDDPSHGKSLLQLAIEKDLARKREEDIGFEDITSCPYQPFPLDLPCHFYNSFSPNNDHAPRFRKRIGRGGRIFIDRTRFKAPVSSIDDRYRFDPDVDPTKEDVVEEYEGEDCLEYLWNSWQQPNKKSKHQHGDKKQEQRIPPLRIRLSSPQTTTTTTTTLSSSRKGAPHHTNNSVVP</sequence>
<comment type="subcellular location">
    <subcellularLocation>
        <location evidence="1 7">Nucleus</location>
    </subcellularLocation>
</comment>
<keyword evidence="3 7" id="KW-0805">Transcription regulation</keyword>
<keyword evidence="4 7" id="KW-0804">Transcription</keyword>
<comment type="function">
    <text evidence="6">Component of the NuA4 histone acetyltransferase complex which is involved in transcriptional activation of selected genes principally by acetylation of nucleosomal histone H4 and H2A. The NuA4 complex is also involved in DNA repair. Involved in gene silencing by neighboring heterochromatin, blockage of the silencing spreading along the chromosome, and required for cell cycle progression through G2/M.</text>
</comment>
<comment type="caution">
    <text evidence="11">The sequence shown here is derived from an EMBL/GenBank/DDBJ whole genome shotgun (WGS) entry which is preliminary data.</text>
</comment>
<feature type="compositionally biased region" description="Polar residues" evidence="9">
    <location>
        <begin position="500"/>
        <end position="517"/>
    </location>
</feature>
<evidence type="ECO:0000256" key="7">
    <source>
        <dbReference type="RuleBase" id="RU361124"/>
    </source>
</evidence>
<evidence type="ECO:0000259" key="10">
    <source>
        <dbReference type="Pfam" id="PF10513"/>
    </source>
</evidence>
<feature type="coiled-coil region" evidence="8">
    <location>
        <begin position="248"/>
        <end position="275"/>
    </location>
</feature>
<feature type="domain" description="Enhancer of polycomb-like N-terminal" evidence="10">
    <location>
        <begin position="10"/>
        <end position="155"/>
    </location>
</feature>
<dbReference type="AlphaFoldDB" id="A0AAD7UTA0"/>
<accession>A0AAD7UTA0</accession>
<dbReference type="Proteomes" id="UP001234581">
    <property type="component" value="Unassembled WGS sequence"/>
</dbReference>
<proteinExistence type="inferred from homology"/>
<dbReference type="GO" id="GO:0006357">
    <property type="term" value="P:regulation of transcription by RNA polymerase II"/>
    <property type="evidence" value="ECO:0007669"/>
    <property type="project" value="InterPro"/>
</dbReference>
<evidence type="ECO:0000256" key="6">
    <source>
        <dbReference type="ARBA" id="ARBA00025513"/>
    </source>
</evidence>
<keyword evidence="8" id="KW-0175">Coiled coil</keyword>
<evidence type="ECO:0000256" key="3">
    <source>
        <dbReference type="ARBA" id="ARBA00023015"/>
    </source>
</evidence>
<evidence type="ECO:0000313" key="11">
    <source>
        <dbReference type="EMBL" id="KAJ8652319.1"/>
    </source>
</evidence>
<dbReference type="PANTHER" id="PTHR14898">
    <property type="entry name" value="ENHANCER OF POLYCOMB"/>
    <property type="match status" value="1"/>
</dbReference>
<dbReference type="InterPro" id="IPR024943">
    <property type="entry name" value="Enhancer_polycomb"/>
</dbReference>
<dbReference type="Pfam" id="PF10513">
    <property type="entry name" value="EPL1"/>
    <property type="match status" value="1"/>
</dbReference>
<evidence type="ECO:0000256" key="5">
    <source>
        <dbReference type="ARBA" id="ARBA00023242"/>
    </source>
</evidence>
<evidence type="ECO:0000256" key="8">
    <source>
        <dbReference type="SAM" id="Coils"/>
    </source>
</evidence>
<evidence type="ECO:0000256" key="9">
    <source>
        <dbReference type="SAM" id="MobiDB-lite"/>
    </source>
</evidence>
<evidence type="ECO:0000256" key="4">
    <source>
        <dbReference type="ARBA" id="ARBA00023163"/>
    </source>
</evidence>
<evidence type="ECO:0000256" key="2">
    <source>
        <dbReference type="ARBA" id="ARBA00008035"/>
    </source>
</evidence>
<evidence type="ECO:0000313" key="12">
    <source>
        <dbReference type="Proteomes" id="UP001234581"/>
    </source>
</evidence>
<gene>
    <name evidence="11" type="ORF">O0I10_012045</name>
</gene>
<dbReference type="EMBL" id="JARTCD010000109">
    <property type="protein sequence ID" value="KAJ8652319.1"/>
    <property type="molecule type" value="Genomic_DNA"/>
</dbReference>
<protein>
    <recommendedName>
        <fullName evidence="7">Enhancer of polycomb-like protein</fullName>
    </recommendedName>
</protein>
<comment type="similarity">
    <text evidence="2 7">Belongs to the enhancer of polycomb family.</text>
</comment>
<keyword evidence="12" id="KW-1185">Reference proteome</keyword>
<dbReference type="RefSeq" id="XP_058337233.1">
    <property type="nucleotide sequence ID" value="XM_058491992.1"/>
</dbReference>
<feature type="region of interest" description="Disordered" evidence="9">
    <location>
        <begin position="463"/>
        <end position="517"/>
    </location>
</feature>